<dbReference type="InterPro" id="IPR014059">
    <property type="entry name" value="TraI/TrwC_relax"/>
</dbReference>
<dbReference type="GO" id="GO:0003677">
    <property type="term" value="F:DNA binding"/>
    <property type="evidence" value="ECO:0007669"/>
    <property type="project" value="InterPro"/>
</dbReference>
<dbReference type="Pfam" id="PF08751">
    <property type="entry name" value="TrwC"/>
    <property type="match status" value="1"/>
</dbReference>
<dbReference type="InterPro" id="IPR009767">
    <property type="entry name" value="DNA_helicase_TraI_C"/>
</dbReference>
<dbReference type="Proteomes" id="UP000789617">
    <property type="component" value="Plasmid P1"/>
</dbReference>
<feature type="region of interest" description="Disordered" evidence="1">
    <location>
        <begin position="1664"/>
        <end position="1701"/>
    </location>
</feature>
<accession>A0A9P0VA81</accession>
<evidence type="ECO:0000313" key="9">
    <source>
        <dbReference type="Proteomes" id="UP000789617"/>
    </source>
</evidence>
<dbReference type="InterPro" id="IPR027785">
    <property type="entry name" value="UvrD-like_helicase_C"/>
</dbReference>
<feature type="domain" description="TrwC relaxase" evidence="3">
    <location>
        <begin position="9"/>
        <end position="282"/>
    </location>
</feature>
<feature type="domain" description="TraI helicase-associated ssDBD N-terminal" evidence="7">
    <location>
        <begin position="440"/>
        <end position="528"/>
    </location>
</feature>
<geneLocation type="plasmid" evidence="8 9">
    <name>P1</name>
</geneLocation>
<protein>
    <submittedName>
        <fullName evidence="8">Multifunctional conjugation protein TraI</fullName>
    </submittedName>
</protein>
<name>A0A9P0VA81_KLEVA</name>
<dbReference type="RefSeq" id="WP_230131527.1">
    <property type="nucleotide sequence ID" value="NZ_JAIKUU010000020.1"/>
</dbReference>
<evidence type="ECO:0000259" key="7">
    <source>
        <dbReference type="Pfam" id="PF22232"/>
    </source>
</evidence>
<keyword evidence="9" id="KW-1185">Reference proteome</keyword>
<feature type="domain" description="TraI 2B/2B-like" evidence="6">
    <location>
        <begin position="624"/>
        <end position="703"/>
    </location>
</feature>
<dbReference type="Pfam" id="PF13538">
    <property type="entry name" value="UvrD_C_2"/>
    <property type="match status" value="1"/>
</dbReference>
<evidence type="ECO:0000259" key="2">
    <source>
        <dbReference type="Pfam" id="PF07057"/>
    </source>
</evidence>
<dbReference type="NCBIfam" id="NF041492">
    <property type="entry name" value="MobF"/>
    <property type="match status" value="1"/>
</dbReference>
<dbReference type="InterPro" id="IPR014862">
    <property type="entry name" value="TrwC"/>
</dbReference>
<dbReference type="InterPro" id="IPR054558">
    <property type="entry name" value="TraI_hel_assoc_DBD_N"/>
</dbReference>
<dbReference type="SUPFAM" id="SSF52540">
    <property type="entry name" value="P-loop containing nucleoside triphosphate hydrolases"/>
    <property type="match status" value="2"/>
</dbReference>
<dbReference type="InterPro" id="IPR027417">
    <property type="entry name" value="P-loop_NTPase"/>
</dbReference>
<dbReference type="PANTHER" id="PTHR43788:SF8">
    <property type="entry name" value="DNA-BINDING PROTEIN SMUBP-2"/>
    <property type="match status" value="1"/>
</dbReference>
<feature type="domain" description="TraI N-terminal subdomain" evidence="5">
    <location>
        <begin position="566"/>
        <end position="617"/>
    </location>
</feature>
<dbReference type="InterPro" id="IPR040987">
    <property type="entry name" value="TraI_N"/>
</dbReference>
<dbReference type="PANTHER" id="PTHR43788">
    <property type="entry name" value="DNA2/NAM7 HELICASE FAMILY MEMBER"/>
    <property type="match status" value="1"/>
</dbReference>
<dbReference type="InterPro" id="IPR040668">
    <property type="entry name" value="TraI_2B"/>
</dbReference>
<dbReference type="CDD" id="cd18809">
    <property type="entry name" value="SF1_C_RecD"/>
    <property type="match status" value="1"/>
</dbReference>
<dbReference type="GO" id="GO:0005524">
    <property type="term" value="F:ATP binding"/>
    <property type="evidence" value="ECO:0007669"/>
    <property type="project" value="InterPro"/>
</dbReference>
<dbReference type="GO" id="GO:0043139">
    <property type="term" value="F:5'-3' DNA helicase activity"/>
    <property type="evidence" value="ECO:0007669"/>
    <property type="project" value="TreeGrafter"/>
</dbReference>
<dbReference type="InterPro" id="IPR050534">
    <property type="entry name" value="Coronavir_polyprotein_1ab"/>
</dbReference>
<gene>
    <name evidence="8" type="ORF">AN2335V1_4906</name>
</gene>
<dbReference type="Pfam" id="PF18340">
    <property type="entry name" value="TraI_2B"/>
    <property type="match status" value="1"/>
</dbReference>
<proteinExistence type="predicted"/>
<reference evidence="8" key="1">
    <citation type="submission" date="2022-05" db="EMBL/GenBank/DDBJ databases">
        <authorList>
            <person name="Alioto T."/>
            <person name="Alioto T."/>
            <person name="Gomez Garrido J."/>
        </authorList>
    </citation>
    <scope>NUCLEOTIDE SEQUENCE</scope>
    <source>
        <strain evidence="8">0</strain>
        <plasmid evidence="8">P1</plasmid>
    </source>
</reference>
<feature type="domain" description="UvrD-like helicase C-terminal" evidence="4">
    <location>
        <begin position="1363"/>
        <end position="1412"/>
    </location>
</feature>
<dbReference type="Pfam" id="PF07057">
    <property type="entry name" value="TraI_C"/>
    <property type="match status" value="1"/>
</dbReference>
<feature type="compositionally biased region" description="Basic and acidic residues" evidence="1">
    <location>
        <begin position="1664"/>
        <end position="1680"/>
    </location>
</feature>
<dbReference type="SUPFAM" id="SSF55464">
    <property type="entry name" value="Origin of replication-binding domain, RBD-like"/>
    <property type="match status" value="1"/>
</dbReference>
<keyword evidence="8" id="KW-0614">Plasmid</keyword>
<evidence type="ECO:0000313" key="8">
    <source>
        <dbReference type="EMBL" id="CAH6254935.1"/>
    </source>
</evidence>
<dbReference type="CDD" id="cd17933">
    <property type="entry name" value="DEXSc_RecD-like"/>
    <property type="match status" value="1"/>
</dbReference>
<evidence type="ECO:0000259" key="3">
    <source>
        <dbReference type="Pfam" id="PF08751"/>
    </source>
</evidence>
<dbReference type="GO" id="GO:0016818">
    <property type="term" value="F:hydrolase activity, acting on acid anhydrides, in phosphorus-containing anhydrides"/>
    <property type="evidence" value="ECO:0007669"/>
    <property type="project" value="InterPro"/>
</dbReference>
<evidence type="ECO:0000259" key="4">
    <source>
        <dbReference type="Pfam" id="PF13538"/>
    </source>
</evidence>
<dbReference type="Gene3D" id="3.40.50.300">
    <property type="entry name" value="P-loop containing nucleotide triphosphate hydrolases"/>
    <property type="match status" value="2"/>
</dbReference>
<feature type="domain" description="DNA helicase TraI type C-terminal" evidence="2">
    <location>
        <begin position="1432"/>
        <end position="1587"/>
    </location>
</feature>
<dbReference type="EMBL" id="OW969750">
    <property type="protein sequence ID" value="CAH6254935.1"/>
    <property type="molecule type" value="Genomic_DNA"/>
</dbReference>
<dbReference type="Pfam" id="PF18272">
    <property type="entry name" value="ssDNA_TraI_N"/>
    <property type="match status" value="1"/>
</dbReference>
<dbReference type="Pfam" id="PF13604">
    <property type="entry name" value="AAA_30"/>
    <property type="match status" value="1"/>
</dbReference>
<evidence type="ECO:0000259" key="5">
    <source>
        <dbReference type="Pfam" id="PF18272"/>
    </source>
</evidence>
<organism evidence="8 9">
    <name type="scientific">Klebsiella variicola</name>
    <dbReference type="NCBI Taxonomy" id="244366"/>
    <lineage>
        <taxon>Bacteria</taxon>
        <taxon>Pseudomonadati</taxon>
        <taxon>Pseudomonadota</taxon>
        <taxon>Gammaproteobacteria</taxon>
        <taxon>Enterobacterales</taxon>
        <taxon>Enterobacteriaceae</taxon>
        <taxon>Klebsiella/Raoultella group</taxon>
        <taxon>Klebsiella</taxon>
        <taxon>Klebsiella pneumoniae complex</taxon>
    </lineage>
</organism>
<evidence type="ECO:0000259" key="6">
    <source>
        <dbReference type="Pfam" id="PF18340"/>
    </source>
</evidence>
<dbReference type="Pfam" id="PF22232">
    <property type="entry name" value="TraI_hel_assoc_N"/>
    <property type="match status" value="1"/>
</dbReference>
<dbReference type="NCBIfam" id="TIGR02686">
    <property type="entry name" value="relax_trwC"/>
    <property type="match status" value="1"/>
</dbReference>
<evidence type="ECO:0000256" key="1">
    <source>
        <dbReference type="SAM" id="MobiDB-lite"/>
    </source>
</evidence>
<sequence>MLTIAPVASGGSDYYLAGDNYYFLGEKASCWMGTLAPAMGLEGGVQPHDFDRALAGYFPGGISLARMSGGKNIHRPGYDLTLSAPKSVSVLGLVMGDRRFLEVHQQAVSVAMKEIEHLATTRIMRDGVKQTVLTGKILAAAFHHDTSRELDPHLQTHLILLNITEYQGRWRTLSSDKAGKSGFIETLFALQVALGKIYRHELRQRIEAMGFETVITGNNGLWEIEGVPVGLFSRRTERIRAAVGEDAPLKVRDIAALATRLQKQGLPDRSMLLADWRQRLEQNGFSYPTLLKAAAERGSRAHETLAKTQILPADVRQAVRDAISLLSEKRTRFTYSDVLNRSLNNLDARSQIALLARQAIEEAISAQLLIPLDREKGLFTSSLHLLDELSLQDLARRIRNETVPGMARTRCAADVLPTSLTDGRLPIAIISLAGGMQNLSKTVLAASDLARSQGRAFRVLASDKAVARFLENESLESGSVLTLNRLSQAELPEKATWIVAGAETLSVRDTVTVLDTVLRTQSQLLMIDSSGRQGTGNALQILEEAGVIRLHGTSAPVTYAVRSEPDKIQRYALLAEEYAEYFRKDETVAAQVSGPREQAALTARIRQTLFERGCLGNRTVRVDTLLPVWLDRKNRRQLDTYREGMVLEYREPEKRAVVRYTINRVSPETRCLRLQDDAGQKTGVKLSQINADWGLYQPHTIEVAEGEKLIWFARQGKTGLRDSVTVKTINDTSLTVRHRGKDRVISLHEPLKAGYGYVTPPGGSVQEKGIVLAAVTGREMTGRMLGTLARSGHRIRIFTPLAPDDARRRLSRFSGPRTVLSQVKQNGDELATALNTRRDALMSVTEKAVRQAVSLTQGSNVSFNRMDVLANALPLHPSLRKEVVDRELRRQIRTGELIPVPGAQGAALQRYVTAETYEAEKRIIRLVAEGLCTQSPLIAPGTVILPAGLTDGQRHASRLILESADRFVAVQGYAGVGKTTQMKAVLKALETLPAPGRPVVIGLAPTHRAVGEMVLCGIKAQTLASFLMETEREIQSGASPDFQQTLFLMDECSMVGNRDFAECLQHIANGGGRAVLCGDRDQLLSVAHGAPFTLLQERSPLDTAIMKDIVRQVPSLRPAIYALTNRCVPAALDIIRQQDPDTVPREPDQWKPAGAVIAMPQTAAQKKEEGDRVLAAVVADFTGRTAEGRASTLIVTQTNADKNAVNVAIHQRLQARGKLGTETVITVLDREKTHSDRLKSVQGMAEHAGKTALINDRYYEIHVRKDCQTGGIVELVDDTGQVQLFSAFESSLRDVAIFTSRQIAISVGECVTFSRSDRERGRTAGENWRVSAVAETGEIHLTRGEIPRILKPGQEMADRHLDYGYAGTTHKAQGASARYVIVLAGVEGARASLATLRETYVALSRAKEHVQVYTDNLGRWLERVSGSSDRPTAHDILLSENERMTTLARRLWKGAKPLKKMVCDRLIQDLPGVCREARVIPAGTKYPSPHIALPVFGPAGKLEAIMLCPGERDENGRLRRLSGEWHCLGENEAGFTLIQRSVSGKTREADSVSDGLMMAKSCPEEGVIVRAPKATLQNLIVRRVTGGTVTDTAGRENPGMVVSPFSESCRLSKNEILNMDEAVNAEVLRQQKEARDYSRFVAALTTREVSPLHRLYYPEVEFEKGEQNVSERHPVRQARDQEEEGLQNQHGITKAKDEPER</sequence>